<dbReference type="InterPro" id="IPR035906">
    <property type="entry name" value="MetI-like_sf"/>
</dbReference>
<dbReference type="SUPFAM" id="SSF161098">
    <property type="entry name" value="MetI-like"/>
    <property type="match status" value="1"/>
</dbReference>
<dbReference type="InterPro" id="IPR000515">
    <property type="entry name" value="MetI-like"/>
</dbReference>
<dbReference type="Gene3D" id="1.10.3720.10">
    <property type="entry name" value="MetI-like"/>
    <property type="match status" value="1"/>
</dbReference>
<keyword evidence="3 9" id="KW-0813">Transport</keyword>
<keyword evidence="5 9" id="KW-0812">Transmembrane</keyword>
<feature type="transmembrane region" description="Helical" evidence="9">
    <location>
        <begin position="20"/>
        <end position="42"/>
    </location>
</feature>
<evidence type="ECO:0000256" key="5">
    <source>
        <dbReference type="ARBA" id="ARBA00022692"/>
    </source>
</evidence>
<keyword evidence="6" id="KW-0029">Amino-acid transport</keyword>
<evidence type="ECO:0000256" key="1">
    <source>
        <dbReference type="ARBA" id="ARBA00004651"/>
    </source>
</evidence>
<evidence type="ECO:0000256" key="9">
    <source>
        <dbReference type="RuleBase" id="RU363032"/>
    </source>
</evidence>
<sequence length="229" mass="25663">MEFFTVMGKVWTEYSSLFLHGLWMTLYMGALTVLISTVSGSLMAMMHRSSWGIGRFKPLHAAAVVYVEVIRGTPILLQLYFFYFMLPQWFPALDLSEFTCVMIACCVNSTAYVCEIVRAGIQAVDAGQTEAARSLGLNSRQAMIHIVLPQAVKNILPALCNEFVAIVKETSLASTFFIGELMTQFKTINGITFRVLEPLTIVGIIYFLVTFVMSKLIALLERRMNASER</sequence>
<dbReference type="PROSITE" id="PS50928">
    <property type="entry name" value="ABC_TM1"/>
    <property type="match status" value="1"/>
</dbReference>
<evidence type="ECO:0000256" key="7">
    <source>
        <dbReference type="ARBA" id="ARBA00022989"/>
    </source>
</evidence>
<evidence type="ECO:0000259" key="10">
    <source>
        <dbReference type="PROSITE" id="PS50928"/>
    </source>
</evidence>
<gene>
    <name evidence="11" type="ORF">H8708_07560</name>
</gene>
<name>A0ABR7NSJ9_9FIRM</name>
<keyword evidence="4" id="KW-1003">Cell membrane</keyword>
<evidence type="ECO:0000313" key="12">
    <source>
        <dbReference type="Proteomes" id="UP000647491"/>
    </source>
</evidence>
<evidence type="ECO:0000256" key="8">
    <source>
        <dbReference type="ARBA" id="ARBA00023136"/>
    </source>
</evidence>
<evidence type="ECO:0000256" key="3">
    <source>
        <dbReference type="ARBA" id="ARBA00022448"/>
    </source>
</evidence>
<evidence type="ECO:0000256" key="6">
    <source>
        <dbReference type="ARBA" id="ARBA00022970"/>
    </source>
</evidence>
<keyword evidence="8 9" id="KW-0472">Membrane</keyword>
<feature type="transmembrane region" description="Helical" evidence="9">
    <location>
        <begin position="199"/>
        <end position="220"/>
    </location>
</feature>
<protein>
    <submittedName>
        <fullName evidence="11">Amino acid ABC transporter permease</fullName>
    </submittedName>
</protein>
<dbReference type="Pfam" id="PF00528">
    <property type="entry name" value="BPD_transp_1"/>
    <property type="match status" value="1"/>
</dbReference>
<dbReference type="PANTHER" id="PTHR30614:SF20">
    <property type="entry name" value="GLUTAMINE TRANSPORT SYSTEM PERMEASE PROTEIN GLNP"/>
    <property type="match status" value="1"/>
</dbReference>
<accession>A0ABR7NSJ9</accession>
<dbReference type="CDD" id="cd06261">
    <property type="entry name" value="TM_PBP2"/>
    <property type="match status" value="1"/>
</dbReference>
<proteinExistence type="inferred from homology"/>
<keyword evidence="7 9" id="KW-1133">Transmembrane helix</keyword>
<reference evidence="11 12" key="1">
    <citation type="submission" date="2020-08" db="EMBL/GenBank/DDBJ databases">
        <title>Genome public.</title>
        <authorList>
            <person name="Liu C."/>
            <person name="Sun Q."/>
        </authorList>
    </citation>
    <scope>NUCLEOTIDE SEQUENCE [LARGE SCALE GENOMIC DNA]</scope>
    <source>
        <strain evidence="11 12">BX10</strain>
    </source>
</reference>
<comment type="caution">
    <text evidence="11">The sequence shown here is derived from an EMBL/GenBank/DDBJ whole genome shotgun (WGS) entry which is preliminary data.</text>
</comment>
<dbReference type="Proteomes" id="UP000647491">
    <property type="component" value="Unassembled WGS sequence"/>
</dbReference>
<organism evidence="11 12">
    <name type="scientific">Enterocloster hominis</name>
    <name type="common">ex Liu et al. 2021</name>
    <dbReference type="NCBI Taxonomy" id="2763663"/>
    <lineage>
        <taxon>Bacteria</taxon>
        <taxon>Bacillati</taxon>
        <taxon>Bacillota</taxon>
        <taxon>Clostridia</taxon>
        <taxon>Lachnospirales</taxon>
        <taxon>Lachnospiraceae</taxon>
        <taxon>Enterocloster</taxon>
    </lineage>
</organism>
<dbReference type="InterPro" id="IPR043429">
    <property type="entry name" value="ArtM/GltK/GlnP/TcyL/YhdX-like"/>
</dbReference>
<feature type="transmembrane region" description="Helical" evidence="9">
    <location>
        <begin position="63"/>
        <end position="86"/>
    </location>
</feature>
<dbReference type="PANTHER" id="PTHR30614">
    <property type="entry name" value="MEMBRANE COMPONENT OF AMINO ACID ABC TRANSPORTER"/>
    <property type="match status" value="1"/>
</dbReference>
<dbReference type="NCBIfam" id="TIGR01726">
    <property type="entry name" value="HEQRo_perm_3TM"/>
    <property type="match status" value="1"/>
</dbReference>
<evidence type="ECO:0000313" key="11">
    <source>
        <dbReference type="EMBL" id="MBC8599087.1"/>
    </source>
</evidence>
<comment type="similarity">
    <text evidence="2">Belongs to the binding-protein-dependent transport system permease family. HisMQ subfamily.</text>
</comment>
<evidence type="ECO:0000256" key="2">
    <source>
        <dbReference type="ARBA" id="ARBA00010072"/>
    </source>
</evidence>
<dbReference type="InterPro" id="IPR010065">
    <property type="entry name" value="AA_ABC_transptr_permease_3TM"/>
</dbReference>
<keyword evidence="12" id="KW-1185">Reference proteome</keyword>
<dbReference type="RefSeq" id="WP_022272384.1">
    <property type="nucleotide sequence ID" value="NZ_JACRTJ010000016.1"/>
</dbReference>
<feature type="domain" description="ABC transmembrane type-1" evidence="10">
    <location>
        <begin position="22"/>
        <end position="217"/>
    </location>
</feature>
<dbReference type="EMBL" id="JACRTJ010000016">
    <property type="protein sequence ID" value="MBC8599087.1"/>
    <property type="molecule type" value="Genomic_DNA"/>
</dbReference>
<evidence type="ECO:0000256" key="4">
    <source>
        <dbReference type="ARBA" id="ARBA00022475"/>
    </source>
</evidence>
<comment type="subcellular location">
    <subcellularLocation>
        <location evidence="1 9">Cell membrane</location>
        <topology evidence="1 9">Multi-pass membrane protein</topology>
    </subcellularLocation>
</comment>